<dbReference type="FunFam" id="1.10.490.10:FF:000003">
    <property type="entry name" value="Flavohemoprotein"/>
    <property type="match status" value="1"/>
</dbReference>
<keyword evidence="10" id="KW-0813">Transport</keyword>
<comment type="catalytic activity">
    <reaction evidence="8">
        <text>2 nitric oxide + NADH + 2 O2 = 2 nitrate + NAD(+) + H(+)</text>
        <dbReference type="Rhea" id="RHEA:19469"/>
        <dbReference type="ChEBI" id="CHEBI:15378"/>
        <dbReference type="ChEBI" id="CHEBI:15379"/>
        <dbReference type="ChEBI" id="CHEBI:16480"/>
        <dbReference type="ChEBI" id="CHEBI:17632"/>
        <dbReference type="ChEBI" id="CHEBI:57540"/>
        <dbReference type="ChEBI" id="CHEBI:57945"/>
        <dbReference type="EC" id="1.14.12.17"/>
    </reaction>
</comment>
<organism evidence="13 14">
    <name type="scientific">Corynebacterium ammoniagenes</name>
    <name type="common">Brevibacterium ammoniagenes</name>
    <dbReference type="NCBI Taxonomy" id="1697"/>
    <lineage>
        <taxon>Bacteria</taxon>
        <taxon>Bacillati</taxon>
        <taxon>Actinomycetota</taxon>
        <taxon>Actinomycetes</taxon>
        <taxon>Mycobacteriales</taxon>
        <taxon>Corynebacteriaceae</taxon>
        <taxon>Corynebacterium</taxon>
    </lineage>
</organism>
<dbReference type="PANTHER" id="PTHR43396:SF3">
    <property type="entry name" value="FLAVOHEMOPROTEIN"/>
    <property type="match status" value="1"/>
</dbReference>
<evidence type="ECO:0000256" key="8">
    <source>
        <dbReference type="ARBA" id="ARBA00048649"/>
    </source>
</evidence>
<dbReference type="PRINTS" id="PR00409">
    <property type="entry name" value="PHDIOXRDTASE"/>
</dbReference>
<keyword evidence="5" id="KW-0479">Metal-binding</keyword>
<dbReference type="GO" id="GO:0071500">
    <property type="term" value="P:cellular response to nitrosative stress"/>
    <property type="evidence" value="ECO:0007669"/>
    <property type="project" value="TreeGrafter"/>
</dbReference>
<evidence type="ECO:0000256" key="5">
    <source>
        <dbReference type="ARBA" id="ARBA00022723"/>
    </source>
</evidence>
<evidence type="ECO:0000313" key="13">
    <source>
        <dbReference type="EMBL" id="GJN42038.1"/>
    </source>
</evidence>
<dbReference type="SUPFAM" id="SSF63380">
    <property type="entry name" value="Riboflavin synthase domain-like"/>
    <property type="match status" value="1"/>
</dbReference>
<dbReference type="PROSITE" id="PS01033">
    <property type="entry name" value="GLOBIN"/>
    <property type="match status" value="1"/>
</dbReference>
<dbReference type="GO" id="GO:0046210">
    <property type="term" value="P:nitric oxide catabolic process"/>
    <property type="evidence" value="ECO:0007669"/>
    <property type="project" value="TreeGrafter"/>
</dbReference>
<keyword evidence="3 10" id="KW-0349">Heme</keyword>
<comment type="similarity">
    <text evidence="10">Belongs to the globin family.</text>
</comment>
<evidence type="ECO:0000256" key="3">
    <source>
        <dbReference type="ARBA" id="ARBA00022617"/>
    </source>
</evidence>
<dbReference type="EMBL" id="BQKK01000001">
    <property type="protein sequence ID" value="GJN42038.1"/>
    <property type="molecule type" value="Genomic_DNA"/>
</dbReference>
<name>A0AAV5G5T5_CORAM</name>
<dbReference type="GO" id="GO:0019825">
    <property type="term" value="F:oxygen binding"/>
    <property type="evidence" value="ECO:0007669"/>
    <property type="project" value="InterPro"/>
</dbReference>
<evidence type="ECO:0000256" key="7">
    <source>
        <dbReference type="ARBA" id="ARBA00023027"/>
    </source>
</evidence>
<keyword evidence="7" id="KW-0520">NAD</keyword>
<dbReference type="InterPro" id="IPR017927">
    <property type="entry name" value="FAD-bd_FR_type"/>
</dbReference>
<dbReference type="SUPFAM" id="SSF52343">
    <property type="entry name" value="Ferredoxin reductase-like, C-terminal NADP-linked domain"/>
    <property type="match status" value="1"/>
</dbReference>
<dbReference type="AlphaFoldDB" id="A0AAV5G5T5"/>
<dbReference type="CDD" id="cd14782">
    <property type="entry name" value="FHb-globin_2"/>
    <property type="match status" value="1"/>
</dbReference>
<evidence type="ECO:0000259" key="12">
    <source>
        <dbReference type="PROSITE" id="PS51384"/>
    </source>
</evidence>
<dbReference type="InterPro" id="IPR012292">
    <property type="entry name" value="Globin/Proto"/>
</dbReference>
<gene>
    <name evidence="13" type="ORF">CAT723_05170</name>
</gene>
<feature type="domain" description="Globin" evidence="11">
    <location>
        <begin position="13"/>
        <end position="153"/>
    </location>
</feature>
<keyword evidence="6" id="KW-0408">Iron</keyword>
<accession>A0AAV5G5T5</accession>
<dbReference type="GO" id="GO:0020037">
    <property type="term" value="F:heme binding"/>
    <property type="evidence" value="ECO:0007669"/>
    <property type="project" value="InterPro"/>
</dbReference>
<dbReference type="PANTHER" id="PTHR43396">
    <property type="entry name" value="FLAVOHEMOPROTEIN"/>
    <property type="match status" value="1"/>
</dbReference>
<dbReference type="GO" id="GO:0046872">
    <property type="term" value="F:metal ion binding"/>
    <property type="evidence" value="ECO:0007669"/>
    <property type="project" value="UniProtKB-KW"/>
</dbReference>
<evidence type="ECO:0000256" key="6">
    <source>
        <dbReference type="ARBA" id="ARBA00023004"/>
    </source>
</evidence>
<dbReference type="Gene3D" id="3.40.50.80">
    <property type="entry name" value="Nucleotide-binding domain of ferredoxin-NADP reductase (FNR) module"/>
    <property type="match status" value="1"/>
</dbReference>
<evidence type="ECO:0000256" key="2">
    <source>
        <dbReference type="ARBA" id="ARBA00012229"/>
    </source>
</evidence>
<evidence type="ECO:0000313" key="14">
    <source>
        <dbReference type="Proteomes" id="UP001054925"/>
    </source>
</evidence>
<dbReference type="InterPro" id="IPR009050">
    <property type="entry name" value="Globin-like_sf"/>
</dbReference>
<dbReference type="InterPro" id="IPR000971">
    <property type="entry name" value="Globin"/>
</dbReference>
<dbReference type="Gene3D" id="1.10.490.10">
    <property type="entry name" value="Globins"/>
    <property type="match status" value="1"/>
</dbReference>
<evidence type="ECO:0000256" key="10">
    <source>
        <dbReference type="RuleBase" id="RU000356"/>
    </source>
</evidence>
<comment type="catalytic activity">
    <reaction evidence="9">
        <text>2 nitric oxide + NADPH + 2 O2 = 2 nitrate + NADP(+) + H(+)</text>
        <dbReference type="Rhea" id="RHEA:19465"/>
        <dbReference type="ChEBI" id="CHEBI:15378"/>
        <dbReference type="ChEBI" id="CHEBI:15379"/>
        <dbReference type="ChEBI" id="CHEBI:16480"/>
        <dbReference type="ChEBI" id="CHEBI:17632"/>
        <dbReference type="ChEBI" id="CHEBI:57783"/>
        <dbReference type="ChEBI" id="CHEBI:58349"/>
        <dbReference type="EC" id="1.14.12.17"/>
    </reaction>
</comment>
<comment type="similarity">
    <text evidence="1">In the C-terminal section; belongs to the flavoprotein pyridine nucleotide cytochrome reductase family.</text>
</comment>
<comment type="caution">
    <text evidence="13">The sequence shown here is derived from an EMBL/GenBank/DDBJ whole genome shotgun (WGS) entry which is preliminary data.</text>
</comment>
<evidence type="ECO:0000256" key="9">
    <source>
        <dbReference type="ARBA" id="ARBA00049433"/>
    </source>
</evidence>
<sequence length="390" mass="42377">MFVTTKPTTKAQRLSPAHEEIVKATLPVVGENIETIANTFYNMMFSAHPELLRNTFNRGNQKSGEQQKALAASVATFATMLVDPNAPDPVELLNRIAHKHVSLGITEDQYQTVHDHLLAAVAEVLGEAVTPEVAEAWSAVYWTMAGILIDHEKILYASDGVEPGDVFREAKVIEKNELTERVTEYVLEGDFTEPQPGQYTSVGVKLPDGARQLRQYSIIGGDSTQYRIAVETDGEVSNHLREAVNVGDTIEATLAAGELVLQDSDRPAVLISSGIGSTPMVGMLAYLAQNNANREVLYLHADDSAESWAQEGHIRALAGQLDNCQLVSASRSEGQLLDVSAHNLVGADVYICGGNTFLQAIRTGLDGLEHDAKPASVKFELFSPNDWLIN</sequence>
<dbReference type="GO" id="GO:0008941">
    <property type="term" value="F:nitric oxide dioxygenase NAD(P)H activity"/>
    <property type="evidence" value="ECO:0007669"/>
    <property type="project" value="UniProtKB-EC"/>
</dbReference>
<dbReference type="EC" id="1.14.12.17" evidence="2"/>
<evidence type="ECO:0000256" key="4">
    <source>
        <dbReference type="ARBA" id="ARBA00022621"/>
    </source>
</evidence>
<dbReference type="Proteomes" id="UP001054925">
    <property type="component" value="Unassembled WGS sequence"/>
</dbReference>
<keyword evidence="4 10" id="KW-0561">Oxygen transport</keyword>
<reference evidence="13" key="1">
    <citation type="submission" date="2021-12" db="EMBL/GenBank/DDBJ databases">
        <title>Draft genome sequence of Corynebacterium ammoniagenes strain T-723.</title>
        <authorList>
            <person name="Matsuzawa M."/>
            <person name="Hiratani M."/>
            <person name="Abe I."/>
            <person name="Tsuji Y."/>
            <person name="Nakamura J."/>
        </authorList>
    </citation>
    <scope>NUCLEOTIDE SEQUENCE</scope>
    <source>
        <strain evidence="13">T-723</strain>
    </source>
</reference>
<dbReference type="Gene3D" id="2.40.30.10">
    <property type="entry name" value="Translation factors"/>
    <property type="match status" value="1"/>
</dbReference>
<dbReference type="PROSITE" id="PS51384">
    <property type="entry name" value="FAD_FR"/>
    <property type="match status" value="1"/>
</dbReference>
<feature type="domain" description="FAD-binding FR-type" evidence="12">
    <location>
        <begin position="165"/>
        <end position="262"/>
    </location>
</feature>
<dbReference type="InterPro" id="IPR017938">
    <property type="entry name" value="Riboflavin_synthase-like_b-brl"/>
</dbReference>
<dbReference type="Pfam" id="PF00042">
    <property type="entry name" value="Globin"/>
    <property type="match status" value="1"/>
</dbReference>
<dbReference type="RefSeq" id="WP_236163589.1">
    <property type="nucleotide sequence ID" value="NZ_BQKK01000001.1"/>
</dbReference>
<proteinExistence type="inferred from homology"/>
<dbReference type="GO" id="GO:0005344">
    <property type="term" value="F:oxygen carrier activity"/>
    <property type="evidence" value="ECO:0007669"/>
    <property type="project" value="UniProtKB-KW"/>
</dbReference>
<evidence type="ECO:0000256" key="1">
    <source>
        <dbReference type="ARBA" id="ARBA00006401"/>
    </source>
</evidence>
<evidence type="ECO:0000259" key="11">
    <source>
        <dbReference type="PROSITE" id="PS01033"/>
    </source>
</evidence>
<dbReference type="SUPFAM" id="SSF46458">
    <property type="entry name" value="Globin-like"/>
    <property type="match status" value="1"/>
</dbReference>
<dbReference type="InterPro" id="IPR039261">
    <property type="entry name" value="FNR_nucleotide-bd"/>
</dbReference>
<protein>
    <recommendedName>
        <fullName evidence="2">nitric oxide dioxygenase</fullName>
        <ecNumber evidence="2">1.14.12.17</ecNumber>
    </recommendedName>
</protein>
<dbReference type="GO" id="GO:0071949">
    <property type="term" value="F:FAD binding"/>
    <property type="evidence" value="ECO:0007669"/>
    <property type="project" value="TreeGrafter"/>
</dbReference>